<dbReference type="InterPro" id="IPR000160">
    <property type="entry name" value="GGDEF_dom"/>
</dbReference>
<dbReference type="EC" id="2.7.7.65" evidence="2"/>
<keyword evidence="4" id="KW-0349">Heme</keyword>
<dbReference type="SUPFAM" id="SSF46458">
    <property type="entry name" value="Globin-like"/>
    <property type="match status" value="1"/>
</dbReference>
<organism evidence="13 14">
    <name type="scientific">Achromobacter insolitus</name>
    <dbReference type="NCBI Taxonomy" id="217204"/>
    <lineage>
        <taxon>Bacteria</taxon>
        <taxon>Pseudomonadati</taxon>
        <taxon>Pseudomonadota</taxon>
        <taxon>Betaproteobacteria</taxon>
        <taxon>Burkholderiales</taxon>
        <taxon>Alcaligenaceae</taxon>
        <taxon>Achromobacter</taxon>
    </lineage>
</organism>
<keyword evidence="9" id="KW-0408">Iron</keyword>
<evidence type="ECO:0000256" key="11">
    <source>
        <dbReference type="ARBA" id="ARBA00034247"/>
    </source>
</evidence>
<reference evidence="13 14" key="1">
    <citation type="submission" date="2020-04" db="EMBL/GenBank/DDBJ databases">
        <authorList>
            <person name="De Canck E."/>
        </authorList>
    </citation>
    <scope>NUCLEOTIDE SEQUENCE [LARGE SCALE GENOMIC DNA]</scope>
    <source>
        <strain evidence="13 14">LMG 6000</strain>
    </source>
</reference>
<dbReference type="PANTHER" id="PTHR45138">
    <property type="entry name" value="REGULATORY COMPONENTS OF SENSORY TRANSDUCTION SYSTEM"/>
    <property type="match status" value="1"/>
</dbReference>
<evidence type="ECO:0000259" key="12">
    <source>
        <dbReference type="PROSITE" id="PS50887"/>
    </source>
</evidence>
<proteinExistence type="predicted"/>
<evidence type="ECO:0000256" key="9">
    <source>
        <dbReference type="ARBA" id="ARBA00023004"/>
    </source>
</evidence>
<dbReference type="Gene3D" id="1.10.490.10">
    <property type="entry name" value="Globins"/>
    <property type="match status" value="1"/>
</dbReference>
<dbReference type="InterPro" id="IPR044398">
    <property type="entry name" value="Globin-sensor_dom"/>
</dbReference>
<keyword evidence="6" id="KW-0479">Metal-binding</keyword>
<dbReference type="InterPro" id="IPR050469">
    <property type="entry name" value="Diguanylate_Cyclase"/>
</dbReference>
<dbReference type="NCBIfam" id="TIGR00254">
    <property type="entry name" value="GGDEF"/>
    <property type="match status" value="1"/>
</dbReference>
<dbReference type="SMART" id="SM00267">
    <property type="entry name" value="GGDEF"/>
    <property type="match status" value="1"/>
</dbReference>
<dbReference type="InterPro" id="IPR012292">
    <property type="entry name" value="Globin/Proto"/>
</dbReference>
<dbReference type="UniPathway" id="UPA00599"/>
<evidence type="ECO:0000256" key="1">
    <source>
        <dbReference type="ARBA" id="ARBA00001971"/>
    </source>
</evidence>
<name>A0A6S7FI28_9BURK</name>
<gene>
    <name evidence="13" type="primary">dosC</name>
    <name evidence="13" type="ORF">LMG6000_05809</name>
</gene>
<dbReference type="GO" id="GO:0000166">
    <property type="term" value="F:nucleotide binding"/>
    <property type="evidence" value="ECO:0007669"/>
    <property type="project" value="UniProtKB-KW"/>
</dbReference>
<dbReference type="Proteomes" id="UP000494183">
    <property type="component" value="Unassembled WGS sequence"/>
</dbReference>
<dbReference type="Pfam" id="PF00990">
    <property type="entry name" value="GGDEF"/>
    <property type="match status" value="1"/>
</dbReference>
<protein>
    <recommendedName>
        <fullName evidence="3">Diguanylate cyclase DosC</fullName>
        <ecNumber evidence="2">2.7.7.65</ecNumber>
    </recommendedName>
    <alternativeName>
        <fullName evidence="10">Direct oxygen-sensing cyclase</fullName>
    </alternativeName>
</protein>
<dbReference type="PROSITE" id="PS50887">
    <property type="entry name" value="GGDEF"/>
    <property type="match status" value="1"/>
</dbReference>
<comment type="catalytic activity">
    <reaction evidence="11">
        <text>2 GTP = 3',3'-c-di-GMP + 2 diphosphate</text>
        <dbReference type="Rhea" id="RHEA:24898"/>
        <dbReference type="ChEBI" id="CHEBI:33019"/>
        <dbReference type="ChEBI" id="CHEBI:37565"/>
        <dbReference type="ChEBI" id="CHEBI:58805"/>
        <dbReference type="EC" id="2.7.7.65"/>
    </reaction>
</comment>
<feature type="domain" description="GGDEF" evidence="12">
    <location>
        <begin position="355"/>
        <end position="486"/>
    </location>
</feature>
<dbReference type="InterPro" id="IPR029787">
    <property type="entry name" value="Nucleotide_cyclase"/>
</dbReference>
<dbReference type="CDD" id="cd14757">
    <property type="entry name" value="GS_EcDosC-like_GGDEF"/>
    <property type="match status" value="1"/>
</dbReference>
<evidence type="ECO:0000256" key="3">
    <source>
        <dbReference type="ARBA" id="ARBA00015125"/>
    </source>
</evidence>
<keyword evidence="13" id="KW-0548">Nucleotidyltransferase</keyword>
<dbReference type="SUPFAM" id="SSF55073">
    <property type="entry name" value="Nucleotide cyclase"/>
    <property type="match status" value="1"/>
</dbReference>
<evidence type="ECO:0000256" key="6">
    <source>
        <dbReference type="ARBA" id="ARBA00022723"/>
    </source>
</evidence>
<evidence type="ECO:0000256" key="2">
    <source>
        <dbReference type="ARBA" id="ARBA00012528"/>
    </source>
</evidence>
<dbReference type="CDD" id="cd01949">
    <property type="entry name" value="GGDEF"/>
    <property type="match status" value="1"/>
</dbReference>
<keyword evidence="14" id="KW-1185">Reference proteome</keyword>
<accession>A0A6S7FI28</accession>
<dbReference type="GO" id="GO:0046872">
    <property type="term" value="F:metal ion binding"/>
    <property type="evidence" value="ECO:0007669"/>
    <property type="project" value="UniProtKB-KW"/>
</dbReference>
<dbReference type="GO" id="GO:0052621">
    <property type="term" value="F:diguanylate cyclase activity"/>
    <property type="evidence" value="ECO:0007669"/>
    <property type="project" value="UniProtKB-EC"/>
</dbReference>
<dbReference type="FunFam" id="3.30.70.270:FF:000001">
    <property type="entry name" value="Diguanylate cyclase domain protein"/>
    <property type="match status" value="1"/>
</dbReference>
<dbReference type="Gene3D" id="3.30.70.270">
    <property type="match status" value="1"/>
</dbReference>
<dbReference type="InterPro" id="IPR039435">
    <property type="entry name" value="DosC_GS"/>
</dbReference>
<dbReference type="AlphaFoldDB" id="A0A6S7FI28"/>
<dbReference type="InterPro" id="IPR009050">
    <property type="entry name" value="Globin-like_sf"/>
</dbReference>
<evidence type="ECO:0000256" key="5">
    <source>
        <dbReference type="ARBA" id="ARBA00022679"/>
    </source>
</evidence>
<dbReference type="InterPro" id="IPR043128">
    <property type="entry name" value="Rev_trsase/Diguanyl_cyclase"/>
</dbReference>
<sequence>MEPLGGFLMSSSSIDVPLLPGQRPGASSQACYLSASNEQAWVAVYQSVDAYTRGQVAAVVGDSLSELVDAFYSTLLADAEAGPRLSHEIVSSRLHAGMTRWLKGLLCVRDQGDIGVLMATQKKVGEVHARVHIPIHLVMAGARILKNEIALRLRASDLDGMAASIATQYVCNLFDLAVEQMSRAFMRDINRGARNDEAYRLFALGQNISTERERQRAALLEWSQAVLIGLHYRAPGQSLPRLAASEFGLWLQHKGGAMFESAPGLQQITDAVAQLDSVVLPQLMRGEEQGQAAVMPDLVRELQELVARIKHLLNGLFDMVAEIESGSDPLTNVLNRRFLPSVVGREISIARRQRSEFSVLLLDIDHFKAINDQHGHSGGDQVLRQFAEVLHQSCRSSDFVFRYGGEEFLVVLVDAAQEAALAAAEKLGAEIRRHVFNIPEAGPLHITASIGVATFDGHPDYAYLIDRADKALYQAKQAGRDRAVAA</sequence>
<dbReference type="PANTHER" id="PTHR45138:SF9">
    <property type="entry name" value="DIGUANYLATE CYCLASE DGCM-RELATED"/>
    <property type="match status" value="1"/>
</dbReference>
<evidence type="ECO:0000313" key="13">
    <source>
        <dbReference type="EMBL" id="CAB3938281.1"/>
    </source>
</evidence>
<keyword evidence="7" id="KW-0547">Nucleotide-binding</keyword>
<comment type="cofactor">
    <cofactor evidence="1">
        <name>heme</name>
        <dbReference type="ChEBI" id="CHEBI:30413"/>
    </cofactor>
</comment>
<dbReference type="InterPro" id="IPR048442">
    <property type="entry name" value="DosC_2nd"/>
</dbReference>
<evidence type="ECO:0000256" key="4">
    <source>
        <dbReference type="ARBA" id="ARBA00022617"/>
    </source>
</evidence>
<dbReference type="GO" id="GO:0019825">
    <property type="term" value="F:oxygen binding"/>
    <property type="evidence" value="ECO:0007669"/>
    <property type="project" value="InterPro"/>
</dbReference>
<evidence type="ECO:0000256" key="10">
    <source>
        <dbReference type="ARBA" id="ARBA00029839"/>
    </source>
</evidence>
<evidence type="ECO:0000313" key="14">
    <source>
        <dbReference type="Proteomes" id="UP000494183"/>
    </source>
</evidence>
<dbReference type="GO" id="GO:0020037">
    <property type="term" value="F:heme binding"/>
    <property type="evidence" value="ECO:0007669"/>
    <property type="project" value="InterPro"/>
</dbReference>
<evidence type="ECO:0000256" key="7">
    <source>
        <dbReference type="ARBA" id="ARBA00022741"/>
    </source>
</evidence>
<dbReference type="EMBL" id="CADILH010000012">
    <property type="protein sequence ID" value="CAB3938281.1"/>
    <property type="molecule type" value="Genomic_DNA"/>
</dbReference>
<dbReference type="Pfam" id="PF21118">
    <property type="entry name" value="DosC_2nd"/>
    <property type="match status" value="1"/>
</dbReference>
<keyword evidence="8" id="KW-0460">Magnesium</keyword>
<evidence type="ECO:0000256" key="8">
    <source>
        <dbReference type="ARBA" id="ARBA00022842"/>
    </source>
</evidence>
<dbReference type="Pfam" id="PF11563">
    <property type="entry name" value="Protoglobin"/>
    <property type="match status" value="1"/>
</dbReference>
<keyword evidence="5 13" id="KW-0808">Transferase</keyword>